<evidence type="ECO:0000256" key="3">
    <source>
        <dbReference type="ARBA" id="ARBA00022729"/>
    </source>
</evidence>
<gene>
    <name evidence="8" type="ORF">RIMI_LOCUS15080997</name>
</gene>
<feature type="domain" description="APCDD1" evidence="7">
    <location>
        <begin position="78"/>
        <end position="310"/>
    </location>
</feature>
<dbReference type="EMBL" id="CAUEEQ010039933">
    <property type="protein sequence ID" value="CAJ0955293.1"/>
    <property type="molecule type" value="Genomic_DNA"/>
</dbReference>
<comment type="caution">
    <text evidence="8">The sequence shown here is derived from an EMBL/GenBank/DDBJ whole genome shotgun (WGS) entry which is preliminary data.</text>
</comment>
<dbReference type="InterPro" id="IPR042425">
    <property type="entry name" value="APCDD1"/>
</dbReference>
<feature type="domain" description="APCDD1" evidence="7">
    <location>
        <begin position="311"/>
        <end position="501"/>
    </location>
</feature>
<dbReference type="PANTHER" id="PTHR31021:SF3">
    <property type="entry name" value="PROTEIN APCDD1-LIKE"/>
    <property type="match status" value="1"/>
</dbReference>
<evidence type="ECO:0000313" key="9">
    <source>
        <dbReference type="Proteomes" id="UP001176940"/>
    </source>
</evidence>
<keyword evidence="9" id="KW-1185">Reference proteome</keyword>
<organism evidence="8 9">
    <name type="scientific">Ranitomeya imitator</name>
    <name type="common">mimic poison frog</name>
    <dbReference type="NCBI Taxonomy" id="111125"/>
    <lineage>
        <taxon>Eukaryota</taxon>
        <taxon>Metazoa</taxon>
        <taxon>Chordata</taxon>
        <taxon>Craniata</taxon>
        <taxon>Vertebrata</taxon>
        <taxon>Euteleostomi</taxon>
        <taxon>Amphibia</taxon>
        <taxon>Batrachia</taxon>
        <taxon>Anura</taxon>
        <taxon>Neobatrachia</taxon>
        <taxon>Hyloidea</taxon>
        <taxon>Dendrobatidae</taxon>
        <taxon>Dendrobatinae</taxon>
        <taxon>Ranitomeya</taxon>
    </lineage>
</organism>
<feature type="region of interest" description="Disordered" evidence="6">
    <location>
        <begin position="467"/>
        <end position="487"/>
    </location>
</feature>
<dbReference type="SMART" id="SM01352">
    <property type="entry name" value="APCDDC"/>
    <property type="match status" value="2"/>
</dbReference>
<dbReference type="PANTHER" id="PTHR31021">
    <property type="entry name" value="ADENOMATOSIS POLYPOSIS COLI DOWN-REGULATED 1"/>
    <property type="match status" value="1"/>
</dbReference>
<sequence>MHFQQHEMGPILKITEFASVHGVQQIVFTWDCTMFYIQQMFILKLKYYQTLVYGDKLWDVPIPSDQFPGPGKLTWEPECQYQLRHLQDGARISSVLPPNIEGHWISTGCEVRPGPEFLTRSYTFYPNRLFKALQFYYSDPHCQRPLYSLVIKGKMRLRQASWITRGATEADYSLHKVGIVFYTQEAMSNIRAQMNRTCVGFVSTGRSLAPGRIYELLSAKADRDCTAALNFTMHELSLVRLEKQYISQERGGLVEKLFLGDIHTETSERIHYRPNGYQQPLQSALHHAHPCDFCGLIYNADEHHPPILPDVIEPPAHLGGKWVSSQCEIRPAVLFLTRYLTIHGDNHTWEGFYYHYADPLCKQHTFTLRAAGHYTKGVPSEHVKGGTELEFTVSQVWVTPFNQAILRMLNASRFGSCGLVGSWAIGEEKDITMTGGCAVLGIRLPHTEFELFKIAKDNHGRYLLHMGERPTDGSSPSVPKKRPTSYQPPLIQCASEPTLPSKQHQSKDFTLNVAPLPQPQFWALILMFIILHILRPN</sequence>
<evidence type="ECO:0000259" key="7">
    <source>
        <dbReference type="SMART" id="SM01352"/>
    </source>
</evidence>
<proteinExistence type="predicted"/>
<keyword evidence="3" id="KW-0732">Signal</keyword>
<keyword evidence="4" id="KW-0472">Membrane</keyword>
<evidence type="ECO:0000256" key="4">
    <source>
        <dbReference type="ARBA" id="ARBA00023136"/>
    </source>
</evidence>
<protein>
    <recommendedName>
        <fullName evidence="7">APCDD1 domain-containing protein</fullName>
    </recommendedName>
</protein>
<dbReference type="InterPro" id="IPR029405">
    <property type="entry name" value="APCDD1_dom"/>
</dbReference>
<evidence type="ECO:0000256" key="6">
    <source>
        <dbReference type="SAM" id="MobiDB-lite"/>
    </source>
</evidence>
<comment type="subcellular location">
    <subcellularLocation>
        <location evidence="1">Membrane</location>
        <topology evidence="1">Single-pass membrane protein</topology>
    </subcellularLocation>
</comment>
<dbReference type="Pfam" id="PF14921">
    <property type="entry name" value="APCDDC"/>
    <property type="match status" value="2"/>
</dbReference>
<reference evidence="8" key="1">
    <citation type="submission" date="2023-07" db="EMBL/GenBank/DDBJ databases">
        <authorList>
            <person name="Stuckert A."/>
        </authorList>
    </citation>
    <scope>NUCLEOTIDE SEQUENCE</scope>
</reference>
<evidence type="ECO:0000313" key="8">
    <source>
        <dbReference type="EMBL" id="CAJ0955293.1"/>
    </source>
</evidence>
<name>A0ABN9M3Y2_9NEOB</name>
<keyword evidence="2" id="KW-0812">Transmembrane</keyword>
<evidence type="ECO:0000256" key="5">
    <source>
        <dbReference type="ARBA" id="ARBA00023180"/>
    </source>
</evidence>
<dbReference type="Proteomes" id="UP001176940">
    <property type="component" value="Unassembled WGS sequence"/>
</dbReference>
<evidence type="ECO:0000256" key="1">
    <source>
        <dbReference type="ARBA" id="ARBA00004167"/>
    </source>
</evidence>
<keyword evidence="5" id="KW-0325">Glycoprotein</keyword>
<evidence type="ECO:0000256" key="2">
    <source>
        <dbReference type="ARBA" id="ARBA00022692"/>
    </source>
</evidence>
<accession>A0ABN9M3Y2</accession>